<keyword evidence="1" id="KW-1133">Transmembrane helix</keyword>
<protein>
    <submittedName>
        <fullName evidence="2">Uncharacterized protein</fullName>
    </submittedName>
</protein>
<evidence type="ECO:0000313" key="2">
    <source>
        <dbReference type="EMBL" id="KAG9339613.1"/>
    </source>
</evidence>
<dbReference type="Proteomes" id="UP000824540">
    <property type="component" value="Unassembled WGS sequence"/>
</dbReference>
<sequence>MTHFMVGLNCIFLNKMQNQVCFFFVRKCSFRMNVIILQVVKCTFLYYFLPFVLSCQLSLSLFYSHAIMCGCMFVCCTFCHKALLQWGETLKYLSH</sequence>
<name>A0A8T2NG91_9TELE</name>
<reference evidence="2" key="1">
    <citation type="thesis" date="2021" institute="BYU ScholarsArchive" country="Provo, UT, USA">
        <title>Applications of and Algorithms for Genome Assembly and Genomic Analyses with an Emphasis on Marine Teleosts.</title>
        <authorList>
            <person name="Pickett B.D."/>
        </authorList>
    </citation>
    <scope>NUCLEOTIDE SEQUENCE</scope>
    <source>
        <strain evidence="2">HI-2016</strain>
    </source>
</reference>
<feature type="transmembrane region" description="Helical" evidence="1">
    <location>
        <begin position="61"/>
        <end position="84"/>
    </location>
</feature>
<feature type="transmembrane region" description="Helical" evidence="1">
    <location>
        <begin position="32"/>
        <end position="49"/>
    </location>
</feature>
<dbReference type="AlphaFoldDB" id="A0A8T2NG91"/>
<comment type="caution">
    <text evidence="2">The sequence shown here is derived from an EMBL/GenBank/DDBJ whole genome shotgun (WGS) entry which is preliminary data.</text>
</comment>
<keyword evidence="1" id="KW-0472">Membrane</keyword>
<accession>A0A8T2NG91</accession>
<evidence type="ECO:0000313" key="3">
    <source>
        <dbReference type="Proteomes" id="UP000824540"/>
    </source>
</evidence>
<keyword evidence="1" id="KW-0812">Transmembrane</keyword>
<gene>
    <name evidence="2" type="ORF">JZ751_023504</name>
</gene>
<dbReference type="EMBL" id="JAFBMS010000052">
    <property type="protein sequence ID" value="KAG9339613.1"/>
    <property type="molecule type" value="Genomic_DNA"/>
</dbReference>
<keyword evidence="3" id="KW-1185">Reference proteome</keyword>
<proteinExistence type="predicted"/>
<evidence type="ECO:0000256" key="1">
    <source>
        <dbReference type="SAM" id="Phobius"/>
    </source>
</evidence>
<organism evidence="2 3">
    <name type="scientific">Albula glossodonta</name>
    <name type="common">roundjaw bonefish</name>
    <dbReference type="NCBI Taxonomy" id="121402"/>
    <lineage>
        <taxon>Eukaryota</taxon>
        <taxon>Metazoa</taxon>
        <taxon>Chordata</taxon>
        <taxon>Craniata</taxon>
        <taxon>Vertebrata</taxon>
        <taxon>Euteleostomi</taxon>
        <taxon>Actinopterygii</taxon>
        <taxon>Neopterygii</taxon>
        <taxon>Teleostei</taxon>
        <taxon>Albuliformes</taxon>
        <taxon>Albulidae</taxon>
        <taxon>Albula</taxon>
    </lineage>
</organism>